<evidence type="ECO:0000256" key="4">
    <source>
        <dbReference type="ARBA" id="ARBA00022968"/>
    </source>
</evidence>
<comment type="caution">
    <text evidence="12">The sequence shown here is derived from an EMBL/GenBank/DDBJ whole genome shotgun (WGS) entry which is preliminary data.</text>
</comment>
<dbReference type="EMBL" id="LFYR01000811">
    <property type="protein sequence ID" value="KMZ68803.1"/>
    <property type="molecule type" value="Genomic_DNA"/>
</dbReference>
<evidence type="ECO:0000256" key="5">
    <source>
        <dbReference type="ARBA" id="ARBA00022989"/>
    </source>
</evidence>
<dbReference type="OMA" id="VINHEWS"/>
<evidence type="ECO:0000256" key="6">
    <source>
        <dbReference type="ARBA" id="ARBA00023034"/>
    </source>
</evidence>
<dbReference type="GO" id="GO:0000139">
    <property type="term" value="C:Golgi membrane"/>
    <property type="evidence" value="ECO:0007669"/>
    <property type="project" value="UniProtKB-SubCell"/>
</dbReference>
<feature type="compositionally biased region" description="Low complexity" evidence="8">
    <location>
        <begin position="22"/>
        <end position="32"/>
    </location>
</feature>
<dbReference type="Pfam" id="PF14416">
    <property type="entry name" value="PMR5N"/>
    <property type="match status" value="1"/>
</dbReference>
<evidence type="ECO:0000313" key="12">
    <source>
        <dbReference type="EMBL" id="KMZ68803.1"/>
    </source>
</evidence>
<feature type="region of interest" description="Disordered" evidence="8">
    <location>
        <begin position="1"/>
        <end position="32"/>
    </location>
</feature>
<gene>
    <name evidence="12" type="ORF">ZOSMA_22G00980</name>
</gene>
<dbReference type="GO" id="GO:0005794">
    <property type="term" value="C:Golgi apparatus"/>
    <property type="evidence" value="ECO:0000318"/>
    <property type="project" value="GO_Central"/>
</dbReference>
<evidence type="ECO:0000256" key="7">
    <source>
        <dbReference type="ARBA" id="ARBA00023136"/>
    </source>
</evidence>
<reference evidence="13" key="1">
    <citation type="journal article" date="2016" name="Nature">
        <title>The genome of the seagrass Zostera marina reveals angiosperm adaptation to the sea.</title>
        <authorList>
            <person name="Olsen J.L."/>
            <person name="Rouze P."/>
            <person name="Verhelst B."/>
            <person name="Lin Y.-C."/>
            <person name="Bayer T."/>
            <person name="Collen J."/>
            <person name="Dattolo E."/>
            <person name="De Paoli E."/>
            <person name="Dittami S."/>
            <person name="Maumus F."/>
            <person name="Michel G."/>
            <person name="Kersting A."/>
            <person name="Lauritano C."/>
            <person name="Lohaus R."/>
            <person name="Toepel M."/>
            <person name="Tonon T."/>
            <person name="Vanneste K."/>
            <person name="Amirebrahimi M."/>
            <person name="Brakel J."/>
            <person name="Bostroem C."/>
            <person name="Chovatia M."/>
            <person name="Grimwood J."/>
            <person name="Jenkins J.W."/>
            <person name="Jueterbock A."/>
            <person name="Mraz A."/>
            <person name="Stam W.T."/>
            <person name="Tice H."/>
            <person name="Bornberg-Bauer E."/>
            <person name="Green P.J."/>
            <person name="Pearson G.A."/>
            <person name="Procaccini G."/>
            <person name="Duarte C.M."/>
            <person name="Schmutz J."/>
            <person name="Reusch T.B.H."/>
            <person name="Van de Peer Y."/>
        </authorList>
    </citation>
    <scope>NUCLEOTIDE SEQUENCE [LARGE SCALE GENOMIC DNA]</scope>
    <source>
        <strain evidence="13">cv. Finnish</strain>
    </source>
</reference>
<feature type="transmembrane region" description="Helical" evidence="9">
    <location>
        <begin position="88"/>
        <end position="113"/>
    </location>
</feature>
<keyword evidence="3 9" id="KW-0812">Transmembrane</keyword>
<evidence type="ECO:0000259" key="11">
    <source>
        <dbReference type="Pfam" id="PF14416"/>
    </source>
</evidence>
<evidence type="ECO:0000256" key="9">
    <source>
        <dbReference type="SAM" id="Phobius"/>
    </source>
</evidence>
<dbReference type="GO" id="GO:1990538">
    <property type="term" value="F:xylan O-acetyltransferase activity"/>
    <property type="evidence" value="ECO:0007669"/>
    <property type="project" value="UniProtKB-ARBA"/>
</dbReference>
<dbReference type="InterPro" id="IPR025846">
    <property type="entry name" value="TBL_N"/>
</dbReference>
<evidence type="ECO:0000256" key="3">
    <source>
        <dbReference type="ARBA" id="ARBA00022692"/>
    </source>
</evidence>
<evidence type="ECO:0000256" key="1">
    <source>
        <dbReference type="ARBA" id="ARBA00004323"/>
    </source>
</evidence>
<feature type="domain" description="Trichome birefringence-like N-terminal" evidence="11">
    <location>
        <begin position="160"/>
        <end position="212"/>
    </location>
</feature>
<protein>
    <submittedName>
        <fullName evidence="12">Trichome birefringence-like 7</fullName>
    </submittedName>
</protein>
<organism evidence="12 13">
    <name type="scientific">Zostera marina</name>
    <name type="common">Eelgrass</name>
    <dbReference type="NCBI Taxonomy" id="29655"/>
    <lineage>
        <taxon>Eukaryota</taxon>
        <taxon>Viridiplantae</taxon>
        <taxon>Streptophyta</taxon>
        <taxon>Embryophyta</taxon>
        <taxon>Tracheophyta</taxon>
        <taxon>Spermatophyta</taxon>
        <taxon>Magnoliopsida</taxon>
        <taxon>Liliopsida</taxon>
        <taxon>Zosteraceae</taxon>
        <taxon>Zostera</taxon>
    </lineage>
</organism>
<keyword evidence="4" id="KW-0735">Signal-anchor</keyword>
<evidence type="ECO:0000256" key="8">
    <source>
        <dbReference type="SAM" id="MobiDB-lite"/>
    </source>
</evidence>
<dbReference type="GO" id="GO:0016413">
    <property type="term" value="F:O-acetyltransferase activity"/>
    <property type="evidence" value="ECO:0000318"/>
    <property type="project" value="GO_Central"/>
</dbReference>
<proteinExistence type="inferred from homology"/>
<evidence type="ECO:0000256" key="2">
    <source>
        <dbReference type="ARBA" id="ARBA00007727"/>
    </source>
</evidence>
<name>A0A0K9PIB1_ZOSMR</name>
<dbReference type="Proteomes" id="UP000036987">
    <property type="component" value="Unassembled WGS sequence"/>
</dbReference>
<evidence type="ECO:0000313" key="13">
    <source>
        <dbReference type="Proteomes" id="UP000036987"/>
    </source>
</evidence>
<evidence type="ECO:0000259" key="10">
    <source>
        <dbReference type="Pfam" id="PF13839"/>
    </source>
</evidence>
<keyword evidence="7 9" id="KW-0472">Membrane</keyword>
<comment type="subcellular location">
    <subcellularLocation>
        <location evidence="1">Golgi apparatus membrane</location>
        <topology evidence="1">Single-pass type II membrane protein</topology>
    </subcellularLocation>
</comment>
<dbReference type="Pfam" id="PF13839">
    <property type="entry name" value="PC-Esterase"/>
    <property type="match status" value="1"/>
</dbReference>
<keyword evidence="6" id="KW-0333">Golgi apparatus</keyword>
<accession>A0A0K9PIB1</accession>
<keyword evidence="13" id="KW-1185">Reference proteome</keyword>
<dbReference type="PANTHER" id="PTHR32285">
    <property type="entry name" value="PROTEIN TRICHOME BIREFRINGENCE-LIKE 9-RELATED"/>
    <property type="match status" value="1"/>
</dbReference>
<dbReference type="InterPro" id="IPR029962">
    <property type="entry name" value="TBL"/>
</dbReference>
<dbReference type="OrthoDB" id="630188at2759"/>
<dbReference type="AlphaFoldDB" id="A0A0K9PIB1"/>
<keyword evidence="5 9" id="KW-1133">Transmembrane helix</keyword>
<feature type="domain" description="Trichome birefringence-like C-terminal" evidence="10">
    <location>
        <begin position="213"/>
        <end position="485"/>
    </location>
</feature>
<comment type="similarity">
    <text evidence="2">Belongs to the PC-esterase family. TBL subfamily.</text>
</comment>
<dbReference type="InterPro" id="IPR026057">
    <property type="entry name" value="TBL_C"/>
</dbReference>
<sequence>MSSMGRRVVVGDEAGEENTTGSPGSHSRKSSSTTAVVVADDAANTIAANTTAANTITTSPVRRTSSSNSMRGVIPYRKPLRLWLYSRLINTLPAIFMILVFFSFLFSGCLLYVRIWNTILKEEETGLKFTVPTSIVGSIITTTTIYSVSATKTLLRTTGTCDVFNGRWVTDDSYPLYNNSLCPFVERGFNCQANGRNDTAYMKWKWKPRDCDLPEFKVENVLEILKGKRVVFVGDSMSRTQWESMICMLMTGVKDPSTVYEVNKNQISKTIRFLSVRFESFNLTIDFFRSVFLTQQGPAPLNSPKRVKTILKLDKLDDISERWIDSDVIIFNSGQWWTPAKLFEKGIYFENNGSLTLGLHIPMAFKIMTETWASWIKENINTNRTNVFFRTFEPSHMDDSGICKITTLSTQPMSETNGNDRSEFSDIIADVVSKMNVQATVLNVTSMGAYRSDAHIGCWTYPPTWVDCSHWCLPGVPDTWNEIVFSFLLTNNAIHRIKSRGMQLLNICLNQQ</sequence>
<dbReference type="PANTHER" id="PTHR32285:SF63">
    <property type="entry name" value="OS01G0880400 PROTEIN"/>
    <property type="match status" value="1"/>
</dbReference>